<evidence type="ECO:0000313" key="3">
    <source>
        <dbReference type="Proteomes" id="UP001352852"/>
    </source>
</evidence>
<dbReference type="Proteomes" id="UP001352852">
    <property type="component" value="Unassembled WGS sequence"/>
</dbReference>
<keyword evidence="3" id="KW-1185">Reference proteome</keyword>
<sequence length="114" mass="13085">MAISSGHWVTGGVHTGSKSIRRQHRNTQDKQPCTHTLIPRSNLGTPVNLMCIFLDCIRKPDYQQSRHAGGEHAHFLQKYPKTFLPHANKCAVMQTIFLCCFFSPFYLFPEKLIR</sequence>
<organism evidence="2 3">
    <name type="scientific">Characodon lateralis</name>
    <dbReference type="NCBI Taxonomy" id="208331"/>
    <lineage>
        <taxon>Eukaryota</taxon>
        <taxon>Metazoa</taxon>
        <taxon>Chordata</taxon>
        <taxon>Craniata</taxon>
        <taxon>Vertebrata</taxon>
        <taxon>Euteleostomi</taxon>
        <taxon>Actinopterygii</taxon>
        <taxon>Neopterygii</taxon>
        <taxon>Teleostei</taxon>
        <taxon>Neoteleostei</taxon>
        <taxon>Acanthomorphata</taxon>
        <taxon>Ovalentaria</taxon>
        <taxon>Atherinomorphae</taxon>
        <taxon>Cyprinodontiformes</taxon>
        <taxon>Goodeidae</taxon>
        <taxon>Characodon</taxon>
    </lineage>
</organism>
<proteinExistence type="predicted"/>
<evidence type="ECO:0000256" key="1">
    <source>
        <dbReference type="SAM" id="MobiDB-lite"/>
    </source>
</evidence>
<accession>A0ABU7DJJ0</accession>
<reference evidence="2 3" key="1">
    <citation type="submission" date="2021-06" db="EMBL/GenBank/DDBJ databases">
        <authorList>
            <person name="Palmer J.M."/>
        </authorList>
    </citation>
    <scope>NUCLEOTIDE SEQUENCE [LARGE SCALE GENOMIC DNA]</scope>
    <source>
        <strain evidence="2 3">CL_MEX2019</strain>
        <tissue evidence="2">Muscle</tissue>
    </source>
</reference>
<name>A0ABU7DJJ0_9TELE</name>
<protein>
    <submittedName>
        <fullName evidence="2">Uncharacterized protein</fullName>
    </submittedName>
</protein>
<comment type="caution">
    <text evidence="2">The sequence shown here is derived from an EMBL/GenBank/DDBJ whole genome shotgun (WGS) entry which is preliminary data.</text>
</comment>
<dbReference type="EMBL" id="JAHUTJ010027308">
    <property type="protein sequence ID" value="MED6275239.1"/>
    <property type="molecule type" value="Genomic_DNA"/>
</dbReference>
<gene>
    <name evidence="2" type="ORF">CHARACLAT_024525</name>
</gene>
<evidence type="ECO:0000313" key="2">
    <source>
        <dbReference type="EMBL" id="MED6275239.1"/>
    </source>
</evidence>
<feature type="region of interest" description="Disordered" evidence="1">
    <location>
        <begin position="1"/>
        <end position="32"/>
    </location>
</feature>